<dbReference type="GO" id="GO:0005975">
    <property type="term" value="P:carbohydrate metabolic process"/>
    <property type="evidence" value="ECO:0007669"/>
    <property type="project" value="InterPro"/>
</dbReference>
<dbReference type="PANTHER" id="PTHR11927">
    <property type="entry name" value="GALACTOSIDE 2-L-FUCOSYLTRANSFERASE"/>
    <property type="match status" value="1"/>
</dbReference>
<evidence type="ECO:0000256" key="2">
    <source>
        <dbReference type="ARBA" id="ARBA00022679"/>
    </source>
</evidence>
<sequence>MVTFDSGGRLGNRLFQYTIARLFAEKNGLWLDTPYKWNDTITASPHKHGERYENDTITIKETVHTPNILEMKIEKRHYHLNGYWQESHYYIPHREQILGFFNEKADVHLDTDNIIMHVRLDDYKKFGKGGTVLDPQYYIDCLEREDFDELFIITDAPEDDYFNVFNRYNPIYAKGSEKQDFWFITQFDRIICGNSSFSWWAAFLSNARKVYMPECWIRNSYDIRHNLPFGILMKAGFIDYV</sequence>
<dbReference type="GO" id="GO:0016020">
    <property type="term" value="C:membrane"/>
    <property type="evidence" value="ECO:0007669"/>
    <property type="project" value="InterPro"/>
</dbReference>
<proteinExistence type="predicted"/>
<name>A0A6M3LYD8_9ZZZZ</name>
<protein>
    <submittedName>
        <fullName evidence="3">Putative glycosyltransferase</fullName>
    </submittedName>
</protein>
<reference evidence="3" key="1">
    <citation type="submission" date="2020-03" db="EMBL/GenBank/DDBJ databases">
        <title>The deep terrestrial virosphere.</title>
        <authorList>
            <person name="Holmfeldt K."/>
            <person name="Nilsson E."/>
            <person name="Simone D."/>
            <person name="Lopez-Fernandez M."/>
            <person name="Wu X."/>
            <person name="de Brujin I."/>
            <person name="Lundin D."/>
            <person name="Andersson A."/>
            <person name="Bertilsson S."/>
            <person name="Dopson M."/>
        </authorList>
    </citation>
    <scope>NUCLEOTIDE SEQUENCE</scope>
    <source>
        <strain evidence="3">MM171A00621</strain>
    </source>
</reference>
<dbReference type="EMBL" id="MT143688">
    <property type="protein sequence ID" value="QJB00298.1"/>
    <property type="molecule type" value="Genomic_DNA"/>
</dbReference>
<organism evidence="3">
    <name type="scientific">viral metagenome</name>
    <dbReference type="NCBI Taxonomy" id="1070528"/>
    <lineage>
        <taxon>unclassified sequences</taxon>
        <taxon>metagenomes</taxon>
        <taxon>organismal metagenomes</taxon>
    </lineage>
</organism>
<dbReference type="PANTHER" id="PTHR11927:SF9">
    <property type="entry name" value="L-FUCOSYLTRANSFERASE"/>
    <property type="match status" value="1"/>
</dbReference>
<evidence type="ECO:0000313" key="3">
    <source>
        <dbReference type="EMBL" id="QJB00298.1"/>
    </source>
</evidence>
<dbReference type="InterPro" id="IPR002516">
    <property type="entry name" value="Glyco_trans_11"/>
</dbReference>
<gene>
    <name evidence="3" type="ORF">MM171A00621_0013</name>
</gene>
<evidence type="ECO:0000256" key="1">
    <source>
        <dbReference type="ARBA" id="ARBA00022676"/>
    </source>
</evidence>
<dbReference type="GO" id="GO:0008107">
    <property type="term" value="F:galactoside 2-alpha-L-fucosyltransferase activity"/>
    <property type="evidence" value="ECO:0007669"/>
    <property type="project" value="InterPro"/>
</dbReference>
<dbReference type="AlphaFoldDB" id="A0A6M3LYD8"/>
<keyword evidence="2 3" id="KW-0808">Transferase</keyword>
<keyword evidence="1" id="KW-0328">Glycosyltransferase</keyword>
<accession>A0A6M3LYD8</accession>